<name>A0ABS6ZN85_9GAMM</name>
<feature type="transmembrane region" description="Helical" evidence="1">
    <location>
        <begin position="61"/>
        <end position="84"/>
    </location>
</feature>
<evidence type="ECO:0000313" key="3">
    <source>
        <dbReference type="Proteomes" id="UP000769617"/>
    </source>
</evidence>
<evidence type="ECO:0008006" key="4">
    <source>
        <dbReference type="Google" id="ProtNLM"/>
    </source>
</evidence>
<protein>
    <recommendedName>
        <fullName evidence="4">DUF4190 domain-containing protein</fullName>
    </recommendedName>
</protein>
<keyword evidence="1" id="KW-1133">Transmembrane helix</keyword>
<evidence type="ECO:0000313" key="2">
    <source>
        <dbReference type="EMBL" id="MBW6391544.1"/>
    </source>
</evidence>
<evidence type="ECO:0000256" key="1">
    <source>
        <dbReference type="SAM" id="Phobius"/>
    </source>
</evidence>
<feature type="transmembrane region" description="Helical" evidence="1">
    <location>
        <begin position="20"/>
        <end position="49"/>
    </location>
</feature>
<comment type="caution">
    <text evidence="2">The sequence shown here is derived from an EMBL/GenBank/DDBJ whole genome shotgun (WGS) entry which is preliminary data.</text>
</comment>
<gene>
    <name evidence="2" type="ORF">KPL81_10280</name>
</gene>
<proteinExistence type="predicted"/>
<dbReference type="EMBL" id="JAHYCA010000003">
    <property type="protein sequence ID" value="MBW6391544.1"/>
    <property type="molecule type" value="Genomic_DNA"/>
</dbReference>
<keyword evidence="3" id="KW-1185">Reference proteome</keyword>
<reference evidence="2 3" key="1">
    <citation type="submission" date="2021-07" db="EMBL/GenBank/DDBJ databases">
        <authorList>
            <person name="So Y."/>
        </authorList>
    </citation>
    <scope>NUCLEOTIDE SEQUENCE [LARGE SCALE GENOMIC DNA]</scope>
    <source>
        <strain evidence="2 3">Y3S6</strain>
    </source>
</reference>
<dbReference type="Proteomes" id="UP000769617">
    <property type="component" value="Unassembled WGS sequence"/>
</dbReference>
<organism evidence="2 3">
    <name type="scientific">Billgrantia antri</name>
    <dbReference type="NCBI Taxonomy" id="2846777"/>
    <lineage>
        <taxon>Bacteria</taxon>
        <taxon>Pseudomonadati</taxon>
        <taxon>Pseudomonadota</taxon>
        <taxon>Gammaproteobacteria</taxon>
        <taxon>Oceanospirillales</taxon>
        <taxon>Halomonadaceae</taxon>
        <taxon>Billgrantia</taxon>
    </lineage>
</organism>
<keyword evidence="1" id="KW-0812">Transmembrane</keyword>
<sequence length="105" mass="11330">MERDSSSSDSPRRRHAPWAMTAIVIAILALLFQGALLPLNLAAAVCAVMGLRQIHRQPARYIGRALCWIAIALVLILAILNAMLQPPVPGGMPEAMPEQHGTEAQ</sequence>
<dbReference type="RefSeq" id="WP_219791868.1">
    <property type="nucleotide sequence ID" value="NZ_JAHYCA010000003.1"/>
</dbReference>
<accession>A0ABS6ZN85</accession>
<keyword evidence="1" id="KW-0472">Membrane</keyword>